<sequence length="29" mass="3484">EIMQQEIRPLLAMDIIEQLHRQFAFLSGR</sequence>
<dbReference type="KEGG" id="tng:GSTEN00036062G001"/>
<reference evidence="1" key="2">
    <citation type="submission" date="2004-02" db="EMBL/GenBank/DDBJ databases">
        <authorList>
            <consortium name="Genoscope"/>
            <consortium name="Whitehead Institute Centre for Genome Research"/>
        </authorList>
    </citation>
    <scope>NUCLEOTIDE SEQUENCE</scope>
</reference>
<dbReference type="AlphaFoldDB" id="Q4RD98"/>
<dbReference type="EMBL" id="CAAE01017049">
    <property type="protein sequence ID" value="CAG13634.1"/>
    <property type="molecule type" value="Genomic_DNA"/>
</dbReference>
<organism evidence="1">
    <name type="scientific">Tetraodon nigroviridis</name>
    <name type="common">Spotted green pufferfish</name>
    <name type="synonym">Chelonodon nigroviridis</name>
    <dbReference type="NCBI Taxonomy" id="99883"/>
    <lineage>
        <taxon>Eukaryota</taxon>
        <taxon>Metazoa</taxon>
        <taxon>Chordata</taxon>
        <taxon>Craniata</taxon>
        <taxon>Vertebrata</taxon>
        <taxon>Euteleostomi</taxon>
        <taxon>Actinopterygii</taxon>
        <taxon>Neopterygii</taxon>
        <taxon>Teleostei</taxon>
        <taxon>Neoteleostei</taxon>
        <taxon>Acanthomorphata</taxon>
        <taxon>Eupercaria</taxon>
        <taxon>Tetraodontiformes</taxon>
        <taxon>Tetradontoidea</taxon>
        <taxon>Tetraodontidae</taxon>
        <taxon>Tetraodon</taxon>
    </lineage>
</organism>
<reference evidence="1" key="1">
    <citation type="journal article" date="2004" name="Nature">
        <title>Genome duplication in the teleost fish Tetraodon nigroviridis reveals the early vertebrate proto-karyotype.</title>
        <authorList>
            <person name="Jaillon O."/>
            <person name="Aury J.-M."/>
            <person name="Brunet F."/>
            <person name="Petit J.-L."/>
            <person name="Stange-Thomann N."/>
            <person name="Mauceli E."/>
            <person name="Bouneau L."/>
            <person name="Fischer C."/>
            <person name="Ozouf-Costaz C."/>
            <person name="Bernot A."/>
            <person name="Nicaud S."/>
            <person name="Jaffe D."/>
            <person name="Fisher S."/>
            <person name="Lutfalla G."/>
            <person name="Dossat C."/>
            <person name="Segurens B."/>
            <person name="Dasilva C."/>
            <person name="Salanoubat M."/>
            <person name="Levy M."/>
            <person name="Boudet N."/>
            <person name="Castellano S."/>
            <person name="Anthouard V."/>
            <person name="Jubin C."/>
            <person name="Castelli V."/>
            <person name="Katinka M."/>
            <person name="Vacherie B."/>
            <person name="Biemont C."/>
            <person name="Skalli Z."/>
            <person name="Cattolico L."/>
            <person name="Poulain J."/>
            <person name="De Berardinis V."/>
            <person name="Cruaud C."/>
            <person name="Duprat S."/>
            <person name="Brottier P."/>
            <person name="Coutanceau J.-P."/>
            <person name="Gouzy J."/>
            <person name="Parra G."/>
            <person name="Lardier G."/>
            <person name="Chapple C."/>
            <person name="McKernan K.J."/>
            <person name="McEwan P."/>
            <person name="Bosak S."/>
            <person name="Kellis M."/>
            <person name="Volff J.-N."/>
            <person name="Guigo R."/>
            <person name="Zody M.C."/>
            <person name="Mesirov J."/>
            <person name="Lindblad-Toh K."/>
            <person name="Birren B."/>
            <person name="Nusbaum C."/>
            <person name="Kahn D."/>
            <person name="Robinson-Rechavi M."/>
            <person name="Laudet V."/>
            <person name="Schachter V."/>
            <person name="Quetier F."/>
            <person name="Saurin W."/>
            <person name="Scarpelli C."/>
            <person name="Wincker P."/>
            <person name="Lander E.S."/>
            <person name="Weissenbach J."/>
            <person name="Roest Crollius H."/>
        </authorList>
    </citation>
    <scope>NUCLEOTIDE SEQUENCE [LARGE SCALE GENOMIC DNA]</scope>
</reference>
<name>Q4RD98_TETNG</name>
<gene>
    <name evidence="1" type="ORF">GSTENG00036062001</name>
</gene>
<proteinExistence type="predicted"/>
<accession>Q4RD98</accession>
<evidence type="ECO:0000313" key="1">
    <source>
        <dbReference type="EMBL" id="CAG13634.1"/>
    </source>
</evidence>
<protein>
    <submittedName>
        <fullName evidence="1">Chromosome undetermined SCAF17049, whole genome shotgun sequence</fullName>
    </submittedName>
</protein>
<feature type="non-terminal residue" evidence="1">
    <location>
        <position position="1"/>
    </location>
</feature>